<dbReference type="PANTHER" id="PTHR34348:SF1">
    <property type="entry name" value="SURFEIT LOCUS PROTEIN 2"/>
    <property type="match status" value="1"/>
</dbReference>
<sequence length="374" mass="41240">MSQALKALETASRRELQALAKELHLCKGNSKSDVIVSFAMQFLSDHPKDGEQQVLKVLGGYSSTPVASPVTKKVTPKKKEKAVVDEPTKQQPEDEPAIIVKSVEVVEVTKTPTKKEHTPVKKEKNSSTKSAKEKKVTPKDKKKAKQVETTPTSAKSPKASAKASPSTKKSPTSKAQSASVEKKTVAAKEEKPVAVKKVTPVGKKAEVKARKAVEALVKSLKDLTFVGDSRVRCSTTGHEMMAEVDVINAYIHGKRYQKARNLKLSFAKYAPMFVDHPDESKSDMLWCNVTDSAISRDAQSVKKHIAAPKYQKQLPIWKEEEAAKKKAEEEEAQRRASCIEAAKKRRLEAAKEDGDDAKSERPAKRKRTTTKSDK</sequence>
<evidence type="ECO:0000256" key="1">
    <source>
        <dbReference type="SAM" id="MobiDB-lite"/>
    </source>
</evidence>
<organism evidence="2 3">
    <name type="scientific">Phytophthora oleae</name>
    <dbReference type="NCBI Taxonomy" id="2107226"/>
    <lineage>
        <taxon>Eukaryota</taxon>
        <taxon>Sar</taxon>
        <taxon>Stramenopiles</taxon>
        <taxon>Oomycota</taxon>
        <taxon>Peronosporomycetes</taxon>
        <taxon>Peronosporales</taxon>
        <taxon>Peronosporaceae</taxon>
        <taxon>Phytophthora</taxon>
    </lineage>
</organism>
<gene>
    <name evidence="2" type="ORF">V7S43_009340</name>
</gene>
<accession>A0ABD3FK17</accession>
<proteinExistence type="predicted"/>
<feature type="compositionally biased region" description="Basic and acidic residues" evidence="1">
    <location>
        <begin position="113"/>
        <end position="139"/>
    </location>
</feature>
<feature type="compositionally biased region" description="Basic and acidic residues" evidence="1">
    <location>
        <begin position="81"/>
        <end position="92"/>
    </location>
</feature>
<evidence type="ECO:0008006" key="4">
    <source>
        <dbReference type="Google" id="ProtNLM"/>
    </source>
</evidence>
<comment type="caution">
    <text evidence="2">The sequence shown here is derived from an EMBL/GenBank/DDBJ whole genome shotgun (WGS) entry which is preliminary data.</text>
</comment>
<evidence type="ECO:0000313" key="2">
    <source>
        <dbReference type="EMBL" id="KAL3665920.1"/>
    </source>
</evidence>
<feature type="region of interest" description="Disordered" evidence="1">
    <location>
        <begin position="65"/>
        <end position="98"/>
    </location>
</feature>
<keyword evidence="3" id="KW-1185">Reference proteome</keyword>
<feature type="compositionally biased region" description="Low complexity" evidence="1">
    <location>
        <begin position="149"/>
        <end position="179"/>
    </location>
</feature>
<dbReference type="Pfam" id="PF05477">
    <property type="entry name" value="SURF2"/>
    <property type="match status" value="1"/>
</dbReference>
<dbReference type="AlphaFoldDB" id="A0ABD3FK17"/>
<reference evidence="2 3" key="1">
    <citation type="submission" date="2024-09" db="EMBL/GenBank/DDBJ databases">
        <title>Genome sequencing and assembly of Phytophthora oleae, isolate VK10A, causative agent of rot of olive drupes.</title>
        <authorList>
            <person name="Conti Taguali S."/>
            <person name="Riolo M."/>
            <person name="La Spada F."/>
            <person name="Cacciola S.O."/>
            <person name="Dionisio G."/>
        </authorList>
    </citation>
    <scope>NUCLEOTIDE SEQUENCE [LARGE SCALE GENOMIC DNA]</scope>
    <source>
        <strain evidence="2 3">VK10A</strain>
    </source>
</reference>
<dbReference type="PANTHER" id="PTHR34348">
    <property type="entry name" value="SURFEIT LOCUS PROTEIN 2"/>
    <property type="match status" value="1"/>
</dbReference>
<feature type="compositionally biased region" description="Basic and acidic residues" evidence="1">
    <location>
        <begin position="347"/>
        <end position="362"/>
    </location>
</feature>
<dbReference type="InterPro" id="IPR008833">
    <property type="entry name" value="Surf2"/>
</dbReference>
<name>A0ABD3FK17_9STRA</name>
<dbReference type="Proteomes" id="UP001632037">
    <property type="component" value="Unassembled WGS sequence"/>
</dbReference>
<protein>
    <recommendedName>
        <fullName evidence="4">SAP domain-containing protein</fullName>
    </recommendedName>
</protein>
<feature type="compositionally biased region" description="Basic residues" evidence="1">
    <location>
        <begin position="363"/>
        <end position="374"/>
    </location>
</feature>
<feature type="compositionally biased region" description="Basic and acidic residues" evidence="1">
    <location>
        <begin position="180"/>
        <end position="190"/>
    </location>
</feature>
<feature type="region of interest" description="Disordered" evidence="1">
    <location>
        <begin position="110"/>
        <end position="190"/>
    </location>
</feature>
<dbReference type="EMBL" id="JBIMZQ010000019">
    <property type="protein sequence ID" value="KAL3665920.1"/>
    <property type="molecule type" value="Genomic_DNA"/>
</dbReference>
<feature type="region of interest" description="Disordered" evidence="1">
    <location>
        <begin position="346"/>
        <end position="374"/>
    </location>
</feature>
<evidence type="ECO:0000313" key="3">
    <source>
        <dbReference type="Proteomes" id="UP001632037"/>
    </source>
</evidence>